<dbReference type="RefSeq" id="WP_009335670.1">
    <property type="nucleotide sequence ID" value="NZ_MBRJ01000039.1"/>
</dbReference>
<keyword evidence="2" id="KW-1185">Reference proteome</keyword>
<protein>
    <submittedName>
        <fullName evidence="1">Uncharacterized protein</fullName>
    </submittedName>
</protein>
<gene>
    <name evidence="1" type="ORF">BBV17_24175</name>
</gene>
<dbReference type="EMBL" id="MBRJ01000039">
    <property type="protein sequence ID" value="OHX45025.1"/>
    <property type="molecule type" value="Genomic_DNA"/>
</dbReference>
<name>A0ABX3CNM8_9BACI</name>
<reference evidence="1 2" key="1">
    <citation type="submission" date="2016-07" db="EMBL/GenBank/DDBJ databases">
        <title>Bacillus oceanisediminis whole genome.</title>
        <authorList>
            <person name="Pal Y."/>
            <person name="Verma A."/>
            <person name="Mual P."/>
            <person name="Srinivasan K."/>
        </authorList>
    </citation>
    <scope>NUCLEOTIDE SEQUENCE [LARGE SCALE GENOMIC DNA]</scope>
    <source>
        <strain evidence="1 2">Bhandara28</strain>
    </source>
</reference>
<evidence type="ECO:0000313" key="1">
    <source>
        <dbReference type="EMBL" id="OHX45025.1"/>
    </source>
</evidence>
<evidence type="ECO:0000313" key="2">
    <source>
        <dbReference type="Proteomes" id="UP000180194"/>
    </source>
</evidence>
<proteinExistence type="predicted"/>
<accession>A0ABX3CNM8</accession>
<comment type="caution">
    <text evidence="1">The sequence shown here is derived from an EMBL/GenBank/DDBJ whole genome shotgun (WGS) entry which is preliminary data.</text>
</comment>
<sequence length="154" mass="18100">MKGKIIEFPIKLLQNTGNVYSMFSKEVADSFMKYHELGIEWRNNFRIKTFYNGYPFQPPGDPLIQGLVWFTDEQKHFGVWVYNETDLEIEVNEKIEFGWSPFVRKSVGPPNEPIHIQSSEFRNHLVWYVDKDGFGQYGVIQNTGEIWLPHPKGQ</sequence>
<dbReference type="Proteomes" id="UP000180194">
    <property type="component" value="Unassembled WGS sequence"/>
</dbReference>
<organism evidence="1 2">
    <name type="scientific">Cytobacillus oceanisediminis</name>
    <dbReference type="NCBI Taxonomy" id="665099"/>
    <lineage>
        <taxon>Bacteria</taxon>
        <taxon>Bacillati</taxon>
        <taxon>Bacillota</taxon>
        <taxon>Bacilli</taxon>
        <taxon>Bacillales</taxon>
        <taxon>Bacillaceae</taxon>
        <taxon>Cytobacillus</taxon>
    </lineage>
</organism>